<gene>
    <name evidence="2" type="ORF">ACI2L5_27005</name>
</gene>
<accession>A0ABW8LRM1</accession>
<dbReference type="RefSeq" id="WP_358642859.1">
    <property type="nucleotide sequence ID" value="NZ_JBFACG010000019.1"/>
</dbReference>
<dbReference type="Proteomes" id="UP001620295">
    <property type="component" value="Unassembled WGS sequence"/>
</dbReference>
<feature type="compositionally biased region" description="Low complexity" evidence="1">
    <location>
        <begin position="205"/>
        <end position="215"/>
    </location>
</feature>
<evidence type="ECO:0000313" key="3">
    <source>
        <dbReference type="Proteomes" id="UP001620295"/>
    </source>
</evidence>
<organism evidence="2 3">
    <name type="scientific">Streptomyces milbemycinicus</name>
    <dbReference type="NCBI Taxonomy" id="476552"/>
    <lineage>
        <taxon>Bacteria</taxon>
        <taxon>Bacillati</taxon>
        <taxon>Actinomycetota</taxon>
        <taxon>Actinomycetes</taxon>
        <taxon>Kitasatosporales</taxon>
        <taxon>Streptomycetaceae</taxon>
        <taxon>Streptomyces</taxon>
    </lineage>
</organism>
<feature type="region of interest" description="Disordered" evidence="1">
    <location>
        <begin position="191"/>
        <end position="224"/>
    </location>
</feature>
<evidence type="ECO:0000313" key="2">
    <source>
        <dbReference type="EMBL" id="MFK4268567.1"/>
    </source>
</evidence>
<comment type="caution">
    <text evidence="2">The sequence shown here is derived from an EMBL/GenBank/DDBJ whole genome shotgun (WGS) entry which is preliminary data.</text>
</comment>
<proteinExistence type="predicted"/>
<sequence>MAGFRALARDVRNPRRHITARRTSLRKCLERFAPYGHRATWHHLCSRAGIALEDRHPEPARLITALEELEEARALWLAYEADFAARRRQEKHHGIRQPSTVDDWHLHTWGGNHIMPCESPSAHPDDRLAEVLRRLILAMESGPVSTCPVCTQDRLTWHDNLGRYPWEGPMCGPCGIVVPAPVLTPEALAAARHTRSGRAPKSGHSAASTSTTASARPHRRYATV</sequence>
<dbReference type="EMBL" id="JBJDQH010000009">
    <property type="protein sequence ID" value="MFK4268567.1"/>
    <property type="molecule type" value="Genomic_DNA"/>
</dbReference>
<reference evidence="2 3" key="1">
    <citation type="submission" date="2024-11" db="EMBL/GenBank/DDBJ databases">
        <title>The Natural Products Discovery Center: Release of the First 8490 Sequenced Strains for Exploring Actinobacteria Biosynthetic Diversity.</title>
        <authorList>
            <person name="Kalkreuter E."/>
            <person name="Kautsar S.A."/>
            <person name="Yang D."/>
            <person name="Bader C.D."/>
            <person name="Teijaro C.N."/>
            <person name="Fluegel L."/>
            <person name="Davis C.M."/>
            <person name="Simpson J.R."/>
            <person name="Lauterbach L."/>
            <person name="Steele A.D."/>
            <person name="Gui C."/>
            <person name="Meng S."/>
            <person name="Li G."/>
            <person name="Viehrig K."/>
            <person name="Ye F."/>
            <person name="Su P."/>
            <person name="Kiefer A.F."/>
            <person name="Nichols A."/>
            <person name="Cepeda A.J."/>
            <person name="Yan W."/>
            <person name="Fan B."/>
            <person name="Jiang Y."/>
            <person name="Adhikari A."/>
            <person name="Zheng C.-J."/>
            <person name="Schuster L."/>
            <person name="Cowan T.M."/>
            <person name="Smanski M.J."/>
            <person name="Chevrette M.G."/>
            <person name="De Carvalho L.P.S."/>
            <person name="Shen B."/>
        </authorList>
    </citation>
    <scope>NUCLEOTIDE SEQUENCE [LARGE SCALE GENOMIC DNA]</scope>
    <source>
        <strain evidence="2 3">NPDC020863</strain>
    </source>
</reference>
<name>A0ABW8LRM1_9ACTN</name>
<keyword evidence="3" id="KW-1185">Reference proteome</keyword>
<evidence type="ECO:0000256" key="1">
    <source>
        <dbReference type="SAM" id="MobiDB-lite"/>
    </source>
</evidence>
<protein>
    <submittedName>
        <fullName evidence="2">Uncharacterized protein</fullName>
    </submittedName>
</protein>